<dbReference type="EMBL" id="JAAGMK010000814">
    <property type="protein sequence ID" value="NEB88026.1"/>
    <property type="molecule type" value="Genomic_DNA"/>
</dbReference>
<organism evidence="4">
    <name type="scientific">Streptomyces anulatus</name>
    <name type="common">Streptomyces chrysomallus</name>
    <dbReference type="NCBI Taxonomy" id="1892"/>
    <lineage>
        <taxon>Bacteria</taxon>
        <taxon>Bacillati</taxon>
        <taxon>Actinomycetota</taxon>
        <taxon>Actinomycetes</taxon>
        <taxon>Kitasatosporales</taxon>
        <taxon>Streptomycetaceae</taxon>
        <taxon>Streptomyces</taxon>
    </lineage>
</organism>
<gene>
    <name evidence="4" type="ORF">G3I43_28230</name>
</gene>
<feature type="coiled-coil region" evidence="1">
    <location>
        <begin position="191"/>
        <end position="253"/>
    </location>
</feature>
<dbReference type="InterPro" id="IPR028908">
    <property type="entry name" value="Tox-PL_dom"/>
</dbReference>
<feature type="domain" description="Putative T7SS secretion signal" evidence="3">
    <location>
        <begin position="30"/>
        <end position="269"/>
    </location>
</feature>
<evidence type="ECO:0000256" key="1">
    <source>
        <dbReference type="SAM" id="Coils"/>
    </source>
</evidence>
<dbReference type="Pfam" id="PF15644">
    <property type="entry name" value="Gln_amidase"/>
    <property type="match status" value="1"/>
</dbReference>
<proteinExistence type="predicted"/>
<name>A0A6G3SYC8_STRAQ</name>
<accession>A0A6G3SYC8</accession>
<protein>
    <submittedName>
        <fullName evidence="4">Uncharacterized protein</fullName>
    </submittedName>
</protein>
<evidence type="ECO:0000259" key="2">
    <source>
        <dbReference type="Pfam" id="PF15644"/>
    </source>
</evidence>
<dbReference type="AlphaFoldDB" id="A0A6G3SYC8"/>
<dbReference type="RefSeq" id="WP_164259623.1">
    <property type="nucleotide sequence ID" value="NZ_JAAGMK010000814.1"/>
</dbReference>
<comment type="caution">
    <text evidence="4">The sequence shown here is derived from an EMBL/GenBank/DDBJ whole genome shotgun (WGS) entry which is preliminary data.</text>
</comment>
<keyword evidence="1" id="KW-0175">Coiled coil</keyword>
<reference evidence="4" key="1">
    <citation type="submission" date="2020-01" db="EMBL/GenBank/DDBJ databases">
        <title>Insect and environment-associated Actinomycetes.</title>
        <authorList>
            <person name="Currrie C."/>
            <person name="Chevrette M."/>
            <person name="Carlson C."/>
            <person name="Stubbendieck R."/>
            <person name="Wendt-Pienkowski E."/>
        </authorList>
    </citation>
    <scope>NUCLEOTIDE SEQUENCE</scope>
    <source>
        <strain evidence="4">SID505</strain>
    </source>
</reference>
<evidence type="ECO:0000259" key="3">
    <source>
        <dbReference type="Pfam" id="PF21725"/>
    </source>
</evidence>
<evidence type="ECO:0000313" key="4">
    <source>
        <dbReference type="EMBL" id="NEB88026.1"/>
    </source>
</evidence>
<dbReference type="Pfam" id="PF21725">
    <property type="entry name" value="T7SS_signal"/>
    <property type="match status" value="1"/>
</dbReference>
<dbReference type="InterPro" id="IPR049082">
    <property type="entry name" value="T7SS_signal"/>
</dbReference>
<feature type="domain" description="Tox-PL" evidence="2">
    <location>
        <begin position="450"/>
        <end position="547"/>
    </location>
</feature>
<sequence length="568" mass="60942">MGVLGDIGEGLKNLGGDVKDGLNDGIGALEDGLDEGKRLAGKGIDWGTNKVGEGLDHVGLHGAADAVQDWGDEVASDLGATPGEQQLGQTEDANELVHGNSGRISESAKHLKDFQAAFDKVGQGMRSLDSAHWRGEGGDAFRKKFEMHPSKWLHASDACETAGDALVAYADTVKWAQGQAKEAIALYKKGKQASEQAVRTYNERIDAYNAKIKADQDPGPVPEPFKDPGRADIEGAREKLAEARRQRNTAAATARSKIRSALAHAPAEPPPLDRLGDNLVDGFHAVNTELTHVAGGALKGASGILNFARGLNPLDPYNLTHPAEYAQNVNMTLSGLVSTAAQPERIIQAAVDGFKKDPSEFVGRLLPELVGTKGAGFVRSGTRLGLKYADDIPGTTPSKWDDLARSTETVKEKAIHYESVDPKRAQEFLDSEYPWLRDVNNTGQPGYTMNCSHNTVAVDRRLDGIDVSAAPKQGGDHIPPEQLGMKDRPKGQYDFVNSYDEIIRDLQARGDGSRSAVYISRPNNTAHIFNAVNTPHGVVFLDGQSGTLGMLERNVSSIGHIPYRNGAP</sequence>